<evidence type="ECO:0000313" key="1">
    <source>
        <dbReference type="EMBL" id="KAJ7998924.1"/>
    </source>
</evidence>
<protein>
    <submittedName>
        <fullName evidence="1">Uncharacterized protein</fullName>
    </submittedName>
</protein>
<dbReference type="Proteomes" id="UP001157502">
    <property type="component" value="Chromosome 17"/>
</dbReference>
<accession>A0ACC2G5M9</accession>
<comment type="caution">
    <text evidence="1">The sequence shown here is derived from an EMBL/GenBank/DDBJ whole genome shotgun (WGS) entry which is preliminary data.</text>
</comment>
<name>A0ACC2G5M9_DALPE</name>
<organism evidence="1 2">
    <name type="scientific">Dallia pectoralis</name>
    <name type="common">Alaska blackfish</name>
    <dbReference type="NCBI Taxonomy" id="75939"/>
    <lineage>
        <taxon>Eukaryota</taxon>
        <taxon>Metazoa</taxon>
        <taxon>Chordata</taxon>
        <taxon>Craniata</taxon>
        <taxon>Vertebrata</taxon>
        <taxon>Euteleostomi</taxon>
        <taxon>Actinopterygii</taxon>
        <taxon>Neopterygii</taxon>
        <taxon>Teleostei</taxon>
        <taxon>Protacanthopterygii</taxon>
        <taxon>Esociformes</taxon>
        <taxon>Umbridae</taxon>
        <taxon>Dallia</taxon>
    </lineage>
</organism>
<evidence type="ECO:0000313" key="2">
    <source>
        <dbReference type="Proteomes" id="UP001157502"/>
    </source>
</evidence>
<keyword evidence="2" id="KW-1185">Reference proteome</keyword>
<sequence length="86" mass="10122">MELLAMTHLGLVIITGGHAEHNRDRGMRRNKGYLMKRMRWHLHIDCTCAPRQRRQAMYRQQMNGSGEWRASGQPRQSVCCRLSDNR</sequence>
<proteinExistence type="predicted"/>
<reference evidence="1" key="1">
    <citation type="submission" date="2021-05" db="EMBL/GenBank/DDBJ databases">
        <authorList>
            <person name="Pan Q."/>
            <person name="Jouanno E."/>
            <person name="Zahm M."/>
            <person name="Klopp C."/>
            <person name="Cabau C."/>
            <person name="Louis A."/>
            <person name="Berthelot C."/>
            <person name="Parey E."/>
            <person name="Roest Crollius H."/>
            <person name="Montfort J."/>
            <person name="Robinson-Rechavi M."/>
            <person name="Bouchez O."/>
            <person name="Lampietro C."/>
            <person name="Lopez Roques C."/>
            <person name="Donnadieu C."/>
            <person name="Postlethwait J."/>
            <person name="Bobe J."/>
            <person name="Dillon D."/>
            <person name="Chandos A."/>
            <person name="von Hippel F."/>
            <person name="Guiguen Y."/>
        </authorList>
    </citation>
    <scope>NUCLEOTIDE SEQUENCE</scope>
    <source>
        <strain evidence="1">YG-Jan2019</strain>
    </source>
</reference>
<gene>
    <name evidence="1" type="ORF">DPEC_G00210030</name>
</gene>
<dbReference type="EMBL" id="CM055744">
    <property type="protein sequence ID" value="KAJ7998924.1"/>
    <property type="molecule type" value="Genomic_DNA"/>
</dbReference>